<reference evidence="2" key="1">
    <citation type="journal article" date="2010" name="Genome Res.">
        <title>Population genomic sequencing of Coccidioides fungi reveals recent hybridization and transposon control.</title>
        <authorList>
            <person name="Neafsey D.E."/>
            <person name="Barker B.M."/>
            <person name="Sharpton T.J."/>
            <person name="Stajich J.E."/>
            <person name="Park D.J."/>
            <person name="Whiston E."/>
            <person name="Hung C.-Y."/>
            <person name="McMahan C."/>
            <person name="White J."/>
            <person name="Sykes S."/>
            <person name="Heiman D."/>
            <person name="Young S."/>
            <person name="Zeng Q."/>
            <person name="Abouelleil A."/>
            <person name="Aftuck L."/>
            <person name="Bessette D."/>
            <person name="Brown A."/>
            <person name="FitzGerald M."/>
            <person name="Lui A."/>
            <person name="Macdonald J.P."/>
            <person name="Priest M."/>
            <person name="Orbach M.J."/>
            <person name="Galgiani J.N."/>
            <person name="Kirkland T.N."/>
            <person name="Cole G.T."/>
            <person name="Birren B.W."/>
            <person name="Henn M.R."/>
            <person name="Taylor J.W."/>
            <person name="Rounsley S.D."/>
        </authorList>
    </citation>
    <scope>NUCLEOTIDE SEQUENCE [LARGE SCALE GENOMIC DNA]</scope>
    <source>
        <strain evidence="2">RMSCC 2394</strain>
    </source>
</reference>
<accession>A0A0J6Y1B3</accession>
<evidence type="ECO:0000313" key="2">
    <source>
        <dbReference type="Proteomes" id="UP000054565"/>
    </source>
</evidence>
<sequence length="158" mass="16784">MSLRKSNQEFEILGEQGGRLLSTIMYNRQSALLSLPRRSQGAIANGTVADASGSIGDGFYFALWAGRNFPCQAIPAAPLWLRGHICARVPEGGTLQARSTELCNMCSDGTNDAAANETEKLGSILTDSARSTIGRLARVLAERKSGGNVTVKIFAASH</sequence>
<gene>
    <name evidence="1" type="ORF">CIRG_10255</name>
</gene>
<protein>
    <submittedName>
        <fullName evidence="1">Uncharacterized protein</fullName>
    </submittedName>
</protein>
<proteinExistence type="predicted"/>
<organism evidence="1 2">
    <name type="scientific">Coccidioides immitis RMSCC 2394</name>
    <dbReference type="NCBI Taxonomy" id="404692"/>
    <lineage>
        <taxon>Eukaryota</taxon>
        <taxon>Fungi</taxon>
        <taxon>Dikarya</taxon>
        <taxon>Ascomycota</taxon>
        <taxon>Pezizomycotina</taxon>
        <taxon>Eurotiomycetes</taxon>
        <taxon>Eurotiomycetidae</taxon>
        <taxon>Onygenales</taxon>
        <taxon>Onygenaceae</taxon>
        <taxon>Coccidioides</taxon>
    </lineage>
</organism>
<name>A0A0J6Y1B3_COCIT</name>
<dbReference type="EMBL" id="DS028103">
    <property type="protein sequence ID" value="KMP02431.1"/>
    <property type="molecule type" value="Genomic_DNA"/>
</dbReference>
<evidence type="ECO:0000313" key="1">
    <source>
        <dbReference type="EMBL" id="KMP02431.1"/>
    </source>
</evidence>
<dbReference type="Proteomes" id="UP000054565">
    <property type="component" value="Unassembled WGS sequence"/>
</dbReference>
<dbReference type="AlphaFoldDB" id="A0A0J6Y1B3"/>